<feature type="compositionally biased region" description="Polar residues" evidence="1">
    <location>
        <begin position="72"/>
        <end position="112"/>
    </location>
</feature>
<comment type="caution">
    <text evidence="2">The sequence shown here is derived from an EMBL/GenBank/DDBJ whole genome shotgun (WGS) entry which is preliminary data.</text>
</comment>
<feature type="compositionally biased region" description="Polar residues" evidence="1">
    <location>
        <begin position="32"/>
        <end position="59"/>
    </location>
</feature>
<evidence type="ECO:0000256" key="1">
    <source>
        <dbReference type="SAM" id="MobiDB-lite"/>
    </source>
</evidence>
<feature type="region of interest" description="Disordered" evidence="1">
    <location>
        <begin position="32"/>
        <end position="134"/>
    </location>
</feature>
<accession>A0AAW1WH30</accession>
<evidence type="ECO:0000313" key="3">
    <source>
        <dbReference type="Proteomes" id="UP001457282"/>
    </source>
</evidence>
<sequence length="134" mass="14419">MASQTHPNLIPTSPILITTTCKANTKINKDQLTFSASPSNHQSTQSTKSSPYPITTMNHCNHHPRPLLPAPISNSSPNHHQPISQFHKSQTSKPNSSPLLIAATSGSPSQAPQPDRRDLHAVAPITETAPPLFP</sequence>
<gene>
    <name evidence="2" type="ORF">M0R45_031370</name>
</gene>
<reference evidence="2 3" key="1">
    <citation type="journal article" date="2023" name="G3 (Bethesda)">
        <title>A chromosome-length genome assembly and annotation of blackberry (Rubus argutus, cv. 'Hillquist').</title>
        <authorList>
            <person name="Bruna T."/>
            <person name="Aryal R."/>
            <person name="Dudchenko O."/>
            <person name="Sargent D.J."/>
            <person name="Mead D."/>
            <person name="Buti M."/>
            <person name="Cavallini A."/>
            <person name="Hytonen T."/>
            <person name="Andres J."/>
            <person name="Pham M."/>
            <person name="Weisz D."/>
            <person name="Mascagni F."/>
            <person name="Usai G."/>
            <person name="Natali L."/>
            <person name="Bassil N."/>
            <person name="Fernandez G.E."/>
            <person name="Lomsadze A."/>
            <person name="Armour M."/>
            <person name="Olukolu B."/>
            <person name="Poorten T."/>
            <person name="Britton C."/>
            <person name="Davik J."/>
            <person name="Ashrafi H."/>
            <person name="Aiden E.L."/>
            <person name="Borodovsky M."/>
            <person name="Worthington M."/>
        </authorList>
    </citation>
    <scope>NUCLEOTIDE SEQUENCE [LARGE SCALE GENOMIC DNA]</scope>
    <source>
        <strain evidence="2">PI 553951</strain>
    </source>
</reference>
<protein>
    <submittedName>
        <fullName evidence="2">Uncharacterized protein</fullName>
    </submittedName>
</protein>
<dbReference type="EMBL" id="JBEDUW010000006">
    <property type="protein sequence ID" value="KAK9922933.1"/>
    <property type="molecule type" value="Genomic_DNA"/>
</dbReference>
<dbReference type="AlphaFoldDB" id="A0AAW1WH30"/>
<dbReference type="Proteomes" id="UP001457282">
    <property type="component" value="Unassembled WGS sequence"/>
</dbReference>
<proteinExistence type="predicted"/>
<organism evidence="2 3">
    <name type="scientific">Rubus argutus</name>
    <name type="common">Southern blackberry</name>
    <dbReference type="NCBI Taxonomy" id="59490"/>
    <lineage>
        <taxon>Eukaryota</taxon>
        <taxon>Viridiplantae</taxon>
        <taxon>Streptophyta</taxon>
        <taxon>Embryophyta</taxon>
        <taxon>Tracheophyta</taxon>
        <taxon>Spermatophyta</taxon>
        <taxon>Magnoliopsida</taxon>
        <taxon>eudicotyledons</taxon>
        <taxon>Gunneridae</taxon>
        <taxon>Pentapetalae</taxon>
        <taxon>rosids</taxon>
        <taxon>fabids</taxon>
        <taxon>Rosales</taxon>
        <taxon>Rosaceae</taxon>
        <taxon>Rosoideae</taxon>
        <taxon>Rosoideae incertae sedis</taxon>
        <taxon>Rubus</taxon>
    </lineage>
</organism>
<keyword evidence="3" id="KW-1185">Reference proteome</keyword>
<evidence type="ECO:0000313" key="2">
    <source>
        <dbReference type="EMBL" id="KAK9922933.1"/>
    </source>
</evidence>
<name>A0AAW1WH30_RUBAR</name>